<gene>
    <name evidence="7 11" type="primary">trmE</name>
    <name evidence="7" type="synonym">mnmE</name>
    <name evidence="11" type="ORF">GCW_04045</name>
</gene>
<dbReference type="InterPro" id="IPR025867">
    <property type="entry name" value="MnmE_helical"/>
</dbReference>
<evidence type="ECO:0000256" key="6">
    <source>
        <dbReference type="ARBA" id="ARBA00023134"/>
    </source>
</evidence>
<feature type="binding site" evidence="7">
    <location>
        <begin position="276"/>
        <end position="279"/>
    </location>
    <ligand>
        <name>GTP</name>
        <dbReference type="ChEBI" id="CHEBI:37565"/>
    </ligand>
</feature>
<feature type="binding site" evidence="7">
    <location>
        <position position="235"/>
    </location>
    <ligand>
        <name>Mg(2+)</name>
        <dbReference type="ChEBI" id="CHEBI:18420"/>
    </ligand>
</feature>
<dbReference type="AlphaFoldDB" id="A0A0F6CLJ1"/>
<dbReference type="CDD" id="cd14858">
    <property type="entry name" value="TrmE_N"/>
    <property type="match status" value="1"/>
</dbReference>
<dbReference type="SMR" id="A0A0F6CLJ1"/>
<evidence type="ECO:0000256" key="9">
    <source>
        <dbReference type="SAM" id="Coils"/>
    </source>
</evidence>
<feature type="binding site" evidence="7">
    <location>
        <position position="256"/>
    </location>
    <ligand>
        <name>Mg(2+)</name>
        <dbReference type="ChEBI" id="CHEBI:18420"/>
    </ligand>
</feature>
<proteinExistence type="inferred from homology"/>
<feature type="binding site" evidence="7">
    <location>
        <position position="125"/>
    </location>
    <ligand>
        <name>(6S)-5-formyl-5,6,7,8-tetrahydrofolate</name>
        <dbReference type="ChEBI" id="CHEBI:57457"/>
    </ligand>
</feature>
<accession>A0A0F6CLJ1</accession>
<protein>
    <recommendedName>
        <fullName evidence="7">tRNA modification GTPase MnmE</fullName>
        <ecNumber evidence="7">3.6.-.-</ecNumber>
    </recommendedName>
</protein>
<dbReference type="InterPro" id="IPR005225">
    <property type="entry name" value="Small_GTP-bd"/>
</dbReference>
<keyword evidence="5 7" id="KW-0630">Potassium</keyword>
<dbReference type="PRINTS" id="PR00326">
    <property type="entry name" value="GTP1OBG"/>
</dbReference>
<evidence type="ECO:0000256" key="8">
    <source>
        <dbReference type="RuleBase" id="RU003313"/>
    </source>
</evidence>
<evidence type="ECO:0000256" key="5">
    <source>
        <dbReference type="ARBA" id="ARBA00022958"/>
    </source>
</evidence>
<evidence type="ECO:0000313" key="12">
    <source>
        <dbReference type="Proteomes" id="UP000018735"/>
    </source>
</evidence>
<comment type="subunit">
    <text evidence="7">Homodimer. Heterotetramer of two MnmE and two MnmG subunits.</text>
</comment>
<reference evidence="11 12" key="1">
    <citation type="journal article" date="2011" name="PLoS ONE">
        <title>Core proteome of the minimal cell: comparative proteomics of three mollicute species.</title>
        <authorList>
            <person name="Fisunov G.Y."/>
            <person name="Alexeev D.G."/>
            <person name="Bazaleev N.A."/>
            <person name="Ladygina V.G."/>
            <person name="Galyamina M.A."/>
            <person name="Kondratov I.G."/>
            <person name="Zhukova N.A."/>
            <person name="Serebryakova M.V."/>
            <person name="Demina I.A."/>
            <person name="Govorun V.M."/>
        </authorList>
    </citation>
    <scope>NUCLEOTIDE SEQUENCE [LARGE SCALE GENOMIC DNA]</scope>
    <source>
        <strain evidence="11 12">S6</strain>
    </source>
</reference>
<dbReference type="InterPro" id="IPR027368">
    <property type="entry name" value="MnmE_dom2"/>
</dbReference>
<feature type="binding site" evidence="7">
    <location>
        <position position="28"/>
    </location>
    <ligand>
        <name>(6S)-5-formyl-5,6,7,8-tetrahydrofolate</name>
        <dbReference type="ChEBI" id="CHEBI:57457"/>
    </ligand>
</feature>
<feature type="binding site" evidence="7">
    <location>
        <position position="86"/>
    </location>
    <ligand>
        <name>(6S)-5-formyl-5,6,7,8-tetrahydrofolate</name>
        <dbReference type="ChEBI" id="CHEBI:57457"/>
    </ligand>
</feature>
<dbReference type="InterPro" id="IPR018948">
    <property type="entry name" value="GTP-bd_TrmE_N"/>
</dbReference>
<evidence type="ECO:0000256" key="2">
    <source>
        <dbReference type="ARBA" id="ARBA00022694"/>
    </source>
</evidence>
<feature type="binding site" evidence="7">
    <location>
        <position position="453"/>
    </location>
    <ligand>
        <name>(6S)-5-formyl-5,6,7,8-tetrahydrofolate</name>
        <dbReference type="ChEBI" id="CHEBI:57457"/>
    </ligand>
</feature>
<dbReference type="GO" id="GO:0005525">
    <property type="term" value="F:GTP binding"/>
    <property type="evidence" value="ECO:0007669"/>
    <property type="project" value="UniProtKB-UniRule"/>
</dbReference>
<evidence type="ECO:0000256" key="1">
    <source>
        <dbReference type="ARBA" id="ARBA00011043"/>
    </source>
</evidence>
<comment type="subcellular location">
    <subcellularLocation>
        <location evidence="7">Cytoplasm</location>
    </subcellularLocation>
</comment>
<feature type="binding site" evidence="7">
    <location>
        <position position="255"/>
    </location>
    <ligand>
        <name>K(+)</name>
        <dbReference type="ChEBI" id="CHEBI:29103"/>
    </ligand>
</feature>
<sequence length="453" mass="51666">MINKIMKKYETIYALATAPYNSAIHVIRLSGPDAFEIINKICDKQITKEGYRIQNARIVDNDQIIDDVLLMKFVAPKSFTGEDSIEINCHGGLFVINKIMALLNKHGAHLARRGEFSKRSYINKKIDLNQATAIHDLIFAKNNLSHSASIKALSGEFSKDIKNIQQEIFRLIGLVEIAIDYPEYEDEKKELTEEFKNLTNIRQKLQRIVNKSLKLKQISEGIKIAIVGEPNAGKSSLLNALLNEQKAIVTNIPGTTRDTVEGQIVLNDELIINLIDTAGIRKSSDQIEQIGINKSFKTIDKSDLVIYLIDLNKYQNYDKTNIYKYLINKKKQFVLVGNKVDEVDPTLNTGEIQIKISAKNNDISDLIKYLEETSLAIFNDENKQDSIFQEEWQINLLQTALYNINLILNDPNQYHDLVIQHLNEANNSLLKVLSEYEDYNLIDEIFKNFCLGK</sequence>
<organism evidence="11 12">
    <name type="scientific">Mycoplasmoides gallisepticum S6</name>
    <dbReference type="NCBI Taxonomy" id="1006581"/>
    <lineage>
        <taxon>Bacteria</taxon>
        <taxon>Bacillati</taxon>
        <taxon>Mycoplasmatota</taxon>
        <taxon>Mycoplasmoidales</taxon>
        <taxon>Mycoplasmoidaceae</taxon>
        <taxon>Mycoplasmoides</taxon>
    </lineage>
</organism>
<evidence type="ECO:0000259" key="10">
    <source>
        <dbReference type="PROSITE" id="PS51709"/>
    </source>
</evidence>
<dbReference type="HOGENOM" id="CLU_019624_4_1_14"/>
<dbReference type="Pfam" id="PF10396">
    <property type="entry name" value="TrmE_N"/>
    <property type="match status" value="1"/>
</dbReference>
<keyword evidence="9" id="KW-0175">Coiled coil</keyword>
<dbReference type="SUPFAM" id="SSF52540">
    <property type="entry name" value="P-loop containing nucleoside triphosphate hydrolases"/>
    <property type="match status" value="1"/>
</dbReference>
<dbReference type="NCBIfam" id="TIGR00231">
    <property type="entry name" value="small_GTP"/>
    <property type="match status" value="1"/>
</dbReference>
<dbReference type="HAMAP" id="MF_00379">
    <property type="entry name" value="GTPase_MnmE"/>
    <property type="match status" value="1"/>
</dbReference>
<evidence type="ECO:0000313" key="11">
    <source>
        <dbReference type="EMBL" id="AHB99963.1"/>
    </source>
</evidence>
<evidence type="ECO:0000256" key="4">
    <source>
        <dbReference type="ARBA" id="ARBA00022741"/>
    </source>
</evidence>
<keyword evidence="6 7" id="KW-0342">GTP-binding</keyword>
<feature type="binding site" evidence="7">
    <location>
        <begin position="250"/>
        <end position="256"/>
    </location>
    <ligand>
        <name>GTP</name>
        <dbReference type="ChEBI" id="CHEBI:37565"/>
    </ligand>
</feature>
<dbReference type="InterPro" id="IPR004520">
    <property type="entry name" value="GTPase_MnmE"/>
</dbReference>
<keyword evidence="4 7" id="KW-0547">Nucleotide-binding</keyword>
<evidence type="ECO:0000256" key="7">
    <source>
        <dbReference type="HAMAP-Rule" id="MF_00379"/>
    </source>
</evidence>
<dbReference type="EC" id="3.6.-.-" evidence="7"/>
<evidence type="ECO:0000256" key="3">
    <source>
        <dbReference type="ARBA" id="ARBA00022723"/>
    </source>
</evidence>
<dbReference type="PROSITE" id="PS51709">
    <property type="entry name" value="G_TRME"/>
    <property type="match status" value="1"/>
</dbReference>
<comment type="function">
    <text evidence="7">Exhibits a very high intrinsic GTPase hydrolysis rate. Involved in the addition of a carboxymethylaminomethyl (cmnm) group at the wobble position (U34) of certain tRNAs, forming tRNA-cmnm(5)s(2)U34.</text>
</comment>
<keyword evidence="2 7" id="KW-0819">tRNA processing</keyword>
<dbReference type="InterPro" id="IPR031168">
    <property type="entry name" value="G_TrmE"/>
</dbReference>
<dbReference type="Gene3D" id="1.20.120.430">
    <property type="entry name" value="tRNA modification GTPase MnmE domain 2"/>
    <property type="match status" value="1"/>
</dbReference>
<keyword evidence="7" id="KW-0963">Cytoplasm</keyword>
<name>A0A0F6CLJ1_MYCGL</name>
<dbReference type="CDD" id="cd04164">
    <property type="entry name" value="trmE"/>
    <property type="match status" value="1"/>
</dbReference>
<dbReference type="eggNOG" id="COG0486">
    <property type="taxonomic scope" value="Bacteria"/>
</dbReference>
<dbReference type="InterPro" id="IPR027417">
    <property type="entry name" value="P-loop_NTPase"/>
</dbReference>
<dbReference type="PANTHER" id="PTHR42714:SF2">
    <property type="entry name" value="TRNA MODIFICATION GTPASE GTPBP3, MITOCHONDRIAL"/>
    <property type="match status" value="1"/>
</dbReference>
<comment type="similarity">
    <text evidence="1 7 8">Belongs to the TRAFAC class TrmE-Era-EngA-EngB-Septin-like GTPase superfamily. TrmE GTPase family.</text>
</comment>
<comment type="cofactor">
    <cofactor evidence="7">
        <name>K(+)</name>
        <dbReference type="ChEBI" id="CHEBI:29103"/>
    </cofactor>
    <text evidence="7">Binds 1 potassium ion per subunit.</text>
</comment>
<dbReference type="GO" id="GO:0002098">
    <property type="term" value="P:tRNA wobble uridine modification"/>
    <property type="evidence" value="ECO:0007669"/>
    <property type="project" value="TreeGrafter"/>
</dbReference>
<dbReference type="InterPro" id="IPR027266">
    <property type="entry name" value="TrmE/GcvT-like"/>
</dbReference>
<dbReference type="NCBIfam" id="TIGR00450">
    <property type="entry name" value="mnmE_trmE_thdF"/>
    <property type="match status" value="1"/>
</dbReference>
<dbReference type="Proteomes" id="UP000018735">
    <property type="component" value="Chromosome"/>
</dbReference>
<dbReference type="Gene3D" id="3.40.50.300">
    <property type="entry name" value="P-loop containing nucleotide triphosphate hydrolases"/>
    <property type="match status" value="1"/>
</dbReference>
<dbReference type="InterPro" id="IPR006073">
    <property type="entry name" value="GTP-bd"/>
</dbReference>
<feature type="binding site" evidence="7">
    <location>
        <begin position="231"/>
        <end position="236"/>
    </location>
    <ligand>
        <name>GTP</name>
        <dbReference type="ChEBI" id="CHEBI:37565"/>
    </ligand>
</feature>
<comment type="caution">
    <text evidence="7">Lacks conserved residue(s) required for the propagation of feature annotation.</text>
</comment>
<dbReference type="KEGG" id="mgz:GCW_04045"/>
<dbReference type="Pfam" id="PF01926">
    <property type="entry name" value="MMR_HSR1"/>
    <property type="match status" value="1"/>
</dbReference>
<feature type="coiled-coil region" evidence="9">
    <location>
        <begin position="174"/>
        <end position="208"/>
    </location>
</feature>
<feature type="binding site" evidence="7">
    <location>
        <position position="231"/>
    </location>
    <ligand>
        <name>K(+)</name>
        <dbReference type="ChEBI" id="CHEBI:29103"/>
    </ligand>
</feature>
<dbReference type="GO" id="GO:0003924">
    <property type="term" value="F:GTPase activity"/>
    <property type="evidence" value="ECO:0007669"/>
    <property type="project" value="UniProtKB-UniRule"/>
</dbReference>
<dbReference type="GO" id="GO:0005829">
    <property type="term" value="C:cytosol"/>
    <property type="evidence" value="ECO:0007669"/>
    <property type="project" value="TreeGrafter"/>
</dbReference>
<dbReference type="Gene3D" id="3.30.1360.120">
    <property type="entry name" value="Probable tRNA modification gtpase trme, domain 1"/>
    <property type="match status" value="1"/>
</dbReference>
<feature type="binding site" evidence="7">
    <location>
        <position position="252"/>
    </location>
    <ligand>
        <name>K(+)</name>
        <dbReference type="ChEBI" id="CHEBI:29103"/>
    </ligand>
</feature>
<keyword evidence="3 7" id="KW-0479">Metal-binding</keyword>
<dbReference type="EMBL" id="CP006916">
    <property type="protein sequence ID" value="AHB99963.1"/>
    <property type="molecule type" value="Genomic_DNA"/>
</dbReference>
<dbReference type="GO" id="GO:0046872">
    <property type="term" value="F:metal ion binding"/>
    <property type="evidence" value="ECO:0007669"/>
    <property type="project" value="UniProtKB-KW"/>
</dbReference>
<dbReference type="Pfam" id="PF12631">
    <property type="entry name" value="MnmE_helical"/>
    <property type="match status" value="1"/>
</dbReference>
<dbReference type="GO" id="GO:0030488">
    <property type="term" value="P:tRNA methylation"/>
    <property type="evidence" value="ECO:0007669"/>
    <property type="project" value="TreeGrafter"/>
</dbReference>
<feature type="binding site" evidence="7">
    <location>
        <position position="250"/>
    </location>
    <ligand>
        <name>K(+)</name>
        <dbReference type="ChEBI" id="CHEBI:29103"/>
    </ligand>
</feature>
<keyword evidence="7" id="KW-0378">Hydrolase</keyword>
<dbReference type="PANTHER" id="PTHR42714">
    <property type="entry name" value="TRNA MODIFICATION GTPASE GTPBP3"/>
    <property type="match status" value="1"/>
</dbReference>
<feature type="domain" description="TrmE-type G" evidence="10">
    <location>
        <begin position="221"/>
        <end position="375"/>
    </location>
</feature>
<keyword evidence="7" id="KW-0460">Magnesium</keyword>